<evidence type="ECO:0000313" key="2">
    <source>
        <dbReference type="EMBL" id="KAK8892298.1"/>
    </source>
</evidence>
<evidence type="ECO:0000256" key="1">
    <source>
        <dbReference type="SAM" id="MobiDB-lite"/>
    </source>
</evidence>
<feature type="compositionally biased region" description="Basic residues" evidence="1">
    <location>
        <begin position="110"/>
        <end position="119"/>
    </location>
</feature>
<comment type="caution">
    <text evidence="2">The sequence shown here is derived from an EMBL/GenBank/DDBJ whole genome shotgun (WGS) entry which is preliminary data.</text>
</comment>
<feature type="region of interest" description="Disordered" evidence="1">
    <location>
        <begin position="91"/>
        <end position="119"/>
    </location>
</feature>
<feature type="region of interest" description="Disordered" evidence="1">
    <location>
        <begin position="34"/>
        <end position="65"/>
    </location>
</feature>
<feature type="compositionally biased region" description="Polar residues" evidence="1">
    <location>
        <begin position="41"/>
        <end position="60"/>
    </location>
</feature>
<sequence length="119" mass="13494">MSAEIEEEEVSPFMKSPSCVTFDSTFLVNPDSVGEKMVRSKNPQSYTETNSNSQSFNPPNINYRRRQSLCPDSFKRSKRLAFAMSLQNLMPLQKQDGQASGTEQNDPAKKVSHRRMSNI</sequence>
<dbReference type="Proteomes" id="UP001470230">
    <property type="component" value="Unassembled WGS sequence"/>
</dbReference>
<proteinExistence type="predicted"/>
<name>A0ABR2KMB8_9EUKA</name>
<protein>
    <submittedName>
        <fullName evidence="2">Uncharacterized protein</fullName>
    </submittedName>
</protein>
<feature type="compositionally biased region" description="Polar residues" evidence="1">
    <location>
        <begin position="91"/>
        <end position="105"/>
    </location>
</feature>
<keyword evidence="3" id="KW-1185">Reference proteome</keyword>
<gene>
    <name evidence="2" type="ORF">M9Y10_029523</name>
</gene>
<evidence type="ECO:0000313" key="3">
    <source>
        <dbReference type="Proteomes" id="UP001470230"/>
    </source>
</evidence>
<organism evidence="2 3">
    <name type="scientific">Tritrichomonas musculus</name>
    <dbReference type="NCBI Taxonomy" id="1915356"/>
    <lineage>
        <taxon>Eukaryota</taxon>
        <taxon>Metamonada</taxon>
        <taxon>Parabasalia</taxon>
        <taxon>Tritrichomonadida</taxon>
        <taxon>Tritrichomonadidae</taxon>
        <taxon>Tritrichomonas</taxon>
    </lineage>
</organism>
<dbReference type="EMBL" id="JAPFFF010000004">
    <property type="protein sequence ID" value="KAK8892298.1"/>
    <property type="molecule type" value="Genomic_DNA"/>
</dbReference>
<reference evidence="2 3" key="1">
    <citation type="submission" date="2024-04" db="EMBL/GenBank/DDBJ databases">
        <title>Tritrichomonas musculus Genome.</title>
        <authorList>
            <person name="Alves-Ferreira E."/>
            <person name="Grigg M."/>
            <person name="Lorenzi H."/>
            <person name="Galac M."/>
        </authorList>
    </citation>
    <scope>NUCLEOTIDE SEQUENCE [LARGE SCALE GENOMIC DNA]</scope>
    <source>
        <strain evidence="2 3">EAF2021</strain>
    </source>
</reference>
<accession>A0ABR2KMB8</accession>